<dbReference type="AlphaFoldDB" id="A0A1E7L218"/>
<evidence type="ECO:0000313" key="3">
    <source>
        <dbReference type="Proteomes" id="UP000176005"/>
    </source>
</evidence>
<sequence length="457" mass="48014">MRRRDALHTRVVTDERGYPTGLDCLVMPLWRARRTGGRGHPLSLTRQELAVLLRLCEVLFGPGWAPKDKEPTPPGLLASRTGKGAATDRLGLLLLVLSASPKGWLRLCPGTVDRERGRPAATVARLLGRSPSGGAKVLARLEEQGVAEVVRRERENAQGMKRKSRVRLLPVVDAHREQQQAVREARTGASPVFSHLPASAAGDLAPGETQKAEVTGAAEVEEPEIPDLPDTAELHADHAPVAEDSVCGAGSGGFSGSAVLECGGRRGGARTREDSPTVTEQPTSDGAAAAAAPGPGPLRGEKPNPLHLVNSAGQEGSSGVPGASGNDGGLAGRVPAPPDDLQVVLGPVQELWARLTRPGARAHLVRKIRGHLQVAAGVAGPDAAESVVAARLERRLCAQGGPHRVEDPVGWLLARGLPQRAECFERRCDEGVRLDTGGPCETCEVLAGDRRADREAA</sequence>
<gene>
    <name evidence="2" type="ORF">AN218_18520</name>
</gene>
<evidence type="ECO:0000256" key="1">
    <source>
        <dbReference type="SAM" id="MobiDB-lite"/>
    </source>
</evidence>
<keyword evidence="3" id="KW-1185">Reference proteome</keyword>
<comment type="caution">
    <text evidence="2">The sequence shown here is derived from an EMBL/GenBank/DDBJ whole genome shotgun (WGS) entry which is preliminary data.</text>
</comment>
<accession>A0A1E7L218</accession>
<organism evidence="2 3">
    <name type="scientific">Streptomyces nanshensis</name>
    <dbReference type="NCBI Taxonomy" id="518642"/>
    <lineage>
        <taxon>Bacteria</taxon>
        <taxon>Bacillati</taxon>
        <taxon>Actinomycetota</taxon>
        <taxon>Actinomycetes</taxon>
        <taxon>Kitasatosporales</taxon>
        <taxon>Streptomycetaceae</taxon>
        <taxon>Streptomyces</taxon>
    </lineage>
</organism>
<evidence type="ECO:0000313" key="2">
    <source>
        <dbReference type="EMBL" id="OEV10230.1"/>
    </source>
</evidence>
<feature type="region of interest" description="Disordered" evidence="1">
    <location>
        <begin position="264"/>
        <end position="335"/>
    </location>
</feature>
<name>A0A1E7L218_9ACTN</name>
<feature type="non-terminal residue" evidence="2">
    <location>
        <position position="457"/>
    </location>
</feature>
<dbReference type="Proteomes" id="UP000176005">
    <property type="component" value="Unassembled WGS sequence"/>
</dbReference>
<proteinExistence type="predicted"/>
<dbReference type="EMBL" id="LJGW01000314">
    <property type="protein sequence ID" value="OEV10230.1"/>
    <property type="molecule type" value="Genomic_DNA"/>
</dbReference>
<reference evidence="2 3" key="1">
    <citation type="journal article" date="2016" name="Front. Microbiol.">
        <title>Comparative Genomics Analysis of Streptomyces Species Reveals Their Adaptation to the Marine Environment and Their Diversity at the Genomic Level.</title>
        <authorList>
            <person name="Tian X."/>
            <person name="Zhang Z."/>
            <person name="Yang T."/>
            <person name="Chen M."/>
            <person name="Li J."/>
            <person name="Chen F."/>
            <person name="Yang J."/>
            <person name="Li W."/>
            <person name="Zhang B."/>
            <person name="Zhang Z."/>
            <person name="Wu J."/>
            <person name="Zhang C."/>
            <person name="Long L."/>
            <person name="Xiao J."/>
        </authorList>
    </citation>
    <scope>NUCLEOTIDE SEQUENCE [LARGE SCALE GENOMIC DNA]</scope>
    <source>
        <strain evidence="2 3">SCSIO 10429</strain>
    </source>
</reference>
<protein>
    <submittedName>
        <fullName evidence="2">Uncharacterized protein</fullName>
    </submittedName>
</protein>